<sequence length="144" mass="16528">MDAYPPTFWNVYGMRRDIVSRTNNPLERFHRELNKRFRPHPTMKQFVTTLEILAREYVVQRNAVIAGIAVPPVRSGFVLPKAPRLPNVTDIEDSASSSDSDNHVVDEEADSERYSTDMSPTSEENDDEDAIYEQDNSFEYEGDV</sequence>
<evidence type="ECO:0000313" key="3">
    <source>
        <dbReference type="Proteomes" id="UP000052943"/>
    </source>
</evidence>
<dbReference type="EMBL" id="LNFO01001719">
    <property type="protein sequence ID" value="KUF89166.1"/>
    <property type="molecule type" value="Genomic_DNA"/>
</dbReference>
<gene>
    <name evidence="2" type="ORF">AM587_10000041</name>
</gene>
<proteinExistence type="predicted"/>
<feature type="compositionally biased region" description="Basic and acidic residues" evidence="1">
    <location>
        <begin position="100"/>
        <end position="115"/>
    </location>
</feature>
<feature type="compositionally biased region" description="Acidic residues" evidence="1">
    <location>
        <begin position="123"/>
        <end position="144"/>
    </location>
</feature>
<dbReference type="AlphaFoldDB" id="A0A0W8CYA0"/>
<dbReference type="Proteomes" id="UP000052943">
    <property type="component" value="Unassembled WGS sequence"/>
</dbReference>
<evidence type="ECO:0000313" key="2">
    <source>
        <dbReference type="EMBL" id="KUF89166.1"/>
    </source>
</evidence>
<comment type="caution">
    <text evidence="2">The sequence shown here is derived from an EMBL/GenBank/DDBJ whole genome shotgun (WGS) entry which is preliminary data.</text>
</comment>
<evidence type="ECO:0000256" key="1">
    <source>
        <dbReference type="SAM" id="MobiDB-lite"/>
    </source>
</evidence>
<name>A0A0W8CYA0_PHYNI</name>
<organism evidence="2 3">
    <name type="scientific">Phytophthora nicotianae</name>
    <name type="common">Potato buckeye rot agent</name>
    <name type="synonym">Phytophthora parasitica</name>
    <dbReference type="NCBI Taxonomy" id="4792"/>
    <lineage>
        <taxon>Eukaryota</taxon>
        <taxon>Sar</taxon>
        <taxon>Stramenopiles</taxon>
        <taxon>Oomycota</taxon>
        <taxon>Peronosporomycetes</taxon>
        <taxon>Peronosporales</taxon>
        <taxon>Peronosporaceae</taxon>
        <taxon>Phytophthora</taxon>
    </lineage>
</organism>
<feature type="region of interest" description="Disordered" evidence="1">
    <location>
        <begin position="79"/>
        <end position="144"/>
    </location>
</feature>
<reference evidence="2 3" key="1">
    <citation type="submission" date="2015-11" db="EMBL/GenBank/DDBJ databases">
        <title>Genomes and virulence difference between two physiological races of Phytophthora nicotianae.</title>
        <authorList>
            <person name="Liu H."/>
            <person name="Ma X."/>
            <person name="Yu H."/>
            <person name="Fang D."/>
            <person name="Li Y."/>
            <person name="Wang X."/>
            <person name="Wang W."/>
            <person name="Dong Y."/>
            <person name="Xiao B."/>
        </authorList>
    </citation>
    <scope>NUCLEOTIDE SEQUENCE [LARGE SCALE GENOMIC DNA]</scope>
    <source>
        <strain evidence="3">race 0</strain>
    </source>
</reference>
<protein>
    <submittedName>
        <fullName evidence="2">Uncharacterized protein</fullName>
    </submittedName>
</protein>
<accession>A0A0W8CYA0</accession>